<dbReference type="Proteomes" id="UP000251123">
    <property type="component" value="Unassembled WGS sequence"/>
</dbReference>
<evidence type="ECO:0000256" key="1">
    <source>
        <dbReference type="ARBA" id="ARBA00022729"/>
    </source>
</evidence>
<sequence>MSLNAGTASGDAWRRYGANPLANAVSNMVSTATSEQAAIASMTEAERTAYFASNPGAEALSGLGTLNAADFNPTTSSGMENLAKLGSYDAGQVASYLSSSSRKPNVDQTSGSTDSQKANGVELALALSGDDYRVDIGSTPLGQDLNTVVGGVKWSPKLTNYLSLILTGERRSLTDSLLSYVGLKDAYSGKTWGQVTKNGGTLQLSYDDGDAGFYVGGGGYSYLGQNVASNTSINANAGVYLRPYHDEYRQLQAGLSMSYMDYSKNLSYFTYGQGGYFSPQNYVSVSLPVSLTEKYDNWTMKLGGSVGYQSYSQDKSAYFPTNSEWQQTLETAVSNGFAKEAYYSATSKSGIGYTLRAGADYKVNKQMTLGGQIGYDTFGDYNESTAGLYIRYMLGDH</sequence>
<dbReference type="GO" id="GO:0030244">
    <property type="term" value="P:cellulose biosynthetic process"/>
    <property type="evidence" value="ECO:0007669"/>
    <property type="project" value="InterPro"/>
</dbReference>
<dbReference type="InterPro" id="IPR003921">
    <property type="entry name" value="Cell_synth_C"/>
</dbReference>
<keyword evidence="2" id="KW-0677">Repeat</keyword>
<dbReference type="EMBL" id="UGLJ01000002">
    <property type="protein sequence ID" value="STT94794.1"/>
    <property type="molecule type" value="Genomic_DNA"/>
</dbReference>
<dbReference type="PRINTS" id="PR01441">
    <property type="entry name" value="CELLSNTHASEC"/>
</dbReference>
<dbReference type="InterPro" id="IPR011250">
    <property type="entry name" value="OMP/PagP_B-barrel"/>
</dbReference>
<evidence type="ECO:0000256" key="2">
    <source>
        <dbReference type="ARBA" id="ARBA00022737"/>
    </source>
</evidence>
<dbReference type="AlphaFoldDB" id="W9B1J9"/>
<dbReference type="Proteomes" id="UP000254103">
    <property type="component" value="Unassembled WGS sequence"/>
</dbReference>
<keyword evidence="1" id="KW-0732">Signal</keyword>
<proteinExistence type="predicted"/>
<dbReference type="EMBL" id="UASN01000022">
    <property type="protein sequence ID" value="SQC17175.1"/>
    <property type="molecule type" value="Genomic_DNA"/>
</dbReference>
<evidence type="ECO:0000256" key="3">
    <source>
        <dbReference type="ARBA" id="ARBA00022803"/>
    </source>
</evidence>
<dbReference type="GO" id="GO:0006011">
    <property type="term" value="P:UDP-alpha-D-glucose metabolic process"/>
    <property type="evidence" value="ECO:0007669"/>
    <property type="project" value="InterPro"/>
</dbReference>
<evidence type="ECO:0000259" key="4">
    <source>
        <dbReference type="Pfam" id="PF05420"/>
    </source>
</evidence>
<evidence type="ECO:0000313" key="8">
    <source>
        <dbReference type="Proteomes" id="UP000254103"/>
    </source>
</evidence>
<keyword evidence="3" id="KW-0802">TPR repeat</keyword>
<evidence type="ECO:0000313" key="6">
    <source>
        <dbReference type="EMBL" id="STT94794.1"/>
    </source>
</evidence>
<accession>W9B1J9</accession>
<feature type="domain" description="Cellulose synthase operon C C-terminal" evidence="4">
    <location>
        <begin position="86"/>
        <end position="394"/>
    </location>
</feature>
<dbReference type="SUPFAM" id="SSF56925">
    <property type="entry name" value="OMPA-like"/>
    <property type="match status" value="1"/>
</dbReference>
<evidence type="ECO:0000313" key="7">
    <source>
        <dbReference type="Proteomes" id="UP000251123"/>
    </source>
</evidence>
<evidence type="ECO:0000313" key="5">
    <source>
        <dbReference type="EMBL" id="SQC17175.1"/>
    </source>
</evidence>
<organism evidence="6 8">
    <name type="scientific">Klebsiella pneumoniae</name>
    <dbReference type="NCBI Taxonomy" id="573"/>
    <lineage>
        <taxon>Bacteria</taxon>
        <taxon>Pseudomonadati</taxon>
        <taxon>Pseudomonadota</taxon>
        <taxon>Gammaproteobacteria</taxon>
        <taxon>Enterobacterales</taxon>
        <taxon>Enterobacteriaceae</taxon>
        <taxon>Klebsiella/Raoultella group</taxon>
        <taxon>Klebsiella</taxon>
        <taxon>Klebsiella pneumoniae complex</taxon>
    </lineage>
</organism>
<dbReference type="InterPro" id="IPR008410">
    <property type="entry name" value="BCSC_C"/>
</dbReference>
<dbReference type="GO" id="GO:0019867">
    <property type="term" value="C:outer membrane"/>
    <property type="evidence" value="ECO:0007669"/>
    <property type="project" value="InterPro"/>
</dbReference>
<reference evidence="7 8" key="1">
    <citation type="submission" date="2018-06" db="EMBL/GenBank/DDBJ databases">
        <authorList>
            <consortium name="Pathogen Informatics"/>
            <person name="Doyle S."/>
        </authorList>
    </citation>
    <scope>NUCLEOTIDE SEQUENCE [LARGE SCALE GENOMIC DNA]</scope>
    <source>
        <strain evidence="6 8">NCTC5052</strain>
        <strain evidence="5 7">NCTC9601</strain>
    </source>
</reference>
<protein>
    <submittedName>
        <fullName evidence="6">Cellulose synthase operon protein C</fullName>
    </submittedName>
</protein>
<dbReference type="KEGG" id="kpnk:BN49_0226"/>
<gene>
    <name evidence="6" type="primary">acsC_2</name>
    <name evidence="5" type="synonym">acsC_1</name>
    <name evidence="6" type="ORF">NCTC5052_03242</name>
    <name evidence="5" type="ORF">NCTC9601_04520</name>
</gene>
<name>W9B1J9_KLEPN</name>
<dbReference type="Pfam" id="PF05420">
    <property type="entry name" value="BCSC_C"/>
    <property type="match status" value="1"/>
</dbReference>